<organism evidence="10 11">
    <name type="scientific">Thermococcus sibiricus</name>
    <dbReference type="NCBI Taxonomy" id="172049"/>
    <lineage>
        <taxon>Archaea</taxon>
        <taxon>Methanobacteriati</taxon>
        <taxon>Methanobacteriota</taxon>
        <taxon>Thermococci</taxon>
        <taxon>Thermococcales</taxon>
        <taxon>Thermococcaceae</taxon>
        <taxon>Thermococcus</taxon>
    </lineage>
</organism>
<dbReference type="RefSeq" id="WP_015849112.1">
    <property type="nucleotide sequence ID" value="NZ_LGFD01000006.1"/>
</dbReference>
<dbReference type="GeneID" id="8095822"/>
<dbReference type="Gene3D" id="3.90.550.10">
    <property type="entry name" value="Spore Coat Polysaccharide Biosynthesis Protein SpsA, Chain A"/>
    <property type="match status" value="1"/>
</dbReference>
<feature type="binding site" evidence="8">
    <location>
        <begin position="6"/>
        <end position="8"/>
    </location>
    <ligand>
        <name>GTP</name>
        <dbReference type="ChEBI" id="CHEBI:37565"/>
    </ligand>
</feature>
<dbReference type="PANTHER" id="PTHR19136">
    <property type="entry name" value="MOLYBDENUM COFACTOR GUANYLYLTRANSFERASE"/>
    <property type="match status" value="1"/>
</dbReference>
<dbReference type="NCBIfam" id="NF001457">
    <property type="entry name" value="PRK00317.1-3"/>
    <property type="match status" value="1"/>
</dbReference>
<evidence type="ECO:0000256" key="3">
    <source>
        <dbReference type="ARBA" id="ARBA00022723"/>
    </source>
</evidence>
<evidence type="ECO:0000256" key="8">
    <source>
        <dbReference type="HAMAP-Rule" id="MF_00316"/>
    </source>
</evidence>
<comment type="function">
    <text evidence="8">Transfers a GMP moiety from GTP to Mo-molybdopterin (Mo-MPT) cofactor (Moco or molybdenum cofactor) to form Mo-molybdopterin guanine dinucleotide (Mo-MGD) cofactor.</text>
</comment>
<feature type="binding site" evidence="8">
    <location>
        <position position="93"/>
    </location>
    <ligand>
        <name>Mg(2+)</name>
        <dbReference type="ChEBI" id="CHEBI:18420"/>
    </ligand>
</feature>
<dbReference type="GO" id="GO:0006777">
    <property type="term" value="P:Mo-molybdopterin cofactor biosynthetic process"/>
    <property type="evidence" value="ECO:0007669"/>
    <property type="project" value="UniProtKB-KW"/>
</dbReference>
<accession>A0A101EMY5</accession>
<evidence type="ECO:0000256" key="7">
    <source>
        <dbReference type="ARBA" id="ARBA00023150"/>
    </source>
</evidence>
<dbReference type="OMA" id="PRWSNGY"/>
<dbReference type="CDD" id="cd02503">
    <property type="entry name" value="MobA"/>
    <property type="match status" value="1"/>
</dbReference>
<dbReference type="InterPro" id="IPR013482">
    <property type="entry name" value="Molybde_CF_guanTrfase"/>
</dbReference>
<dbReference type="InterPro" id="IPR025877">
    <property type="entry name" value="MobA-like_NTP_Trfase"/>
</dbReference>
<comment type="similarity">
    <text evidence="8">Belongs to the MobA family.</text>
</comment>
<comment type="subcellular location">
    <subcellularLocation>
        <location evidence="8">Cytoplasm</location>
    </subcellularLocation>
</comment>
<comment type="catalytic activity">
    <reaction evidence="8">
        <text>Mo-molybdopterin + GTP + H(+) = Mo-molybdopterin guanine dinucleotide + diphosphate</text>
        <dbReference type="Rhea" id="RHEA:34243"/>
        <dbReference type="ChEBI" id="CHEBI:15378"/>
        <dbReference type="ChEBI" id="CHEBI:33019"/>
        <dbReference type="ChEBI" id="CHEBI:37565"/>
        <dbReference type="ChEBI" id="CHEBI:71302"/>
        <dbReference type="ChEBI" id="CHEBI:71310"/>
        <dbReference type="EC" id="2.7.7.77"/>
    </reaction>
</comment>
<reference evidence="11" key="1">
    <citation type="journal article" date="2015" name="MBio">
        <title>Genome-Resolved Metagenomic Analysis Reveals Roles for Candidate Phyla and Other Microbial Community Members in Biogeochemical Transformations in Oil Reservoirs.</title>
        <authorList>
            <person name="Hu P."/>
            <person name="Tom L."/>
            <person name="Singh A."/>
            <person name="Thomas B.C."/>
            <person name="Baker B.J."/>
            <person name="Piceno Y.M."/>
            <person name="Andersen G.L."/>
            <person name="Banfield J.F."/>
        </authorList>
    </citation>
    <scope>NUCLEOTIDE SEQUENCE [LARGE SCALE GENOMIC DNA]</scope>
</reference>
<dbReference type="InterPro" id="IPR029044">
    <property type="entry name" value="Nucleotide-diphossugar_trans"/>
</dbReference>
<comment type="domain">
    <text evidence="8">The N-terminal domain determines nucleotide recognition and specific binding, while the C-terminal domain determines the specific binding to the target protein.</text>
</comment>
<comment type="caution">
    <text evidence="10">The sequence shown here is derived from an EMBL/GenBank/DDBJ whole genome shotgun (WGS) entry which is preliminary data.</text>
</comment>
<keyword evidence="2 8" id="KW-0808">Transferase</keyword>
<proteinExistence type="inferred from homology"/>
<keyword evidence="6 8" id="KW-0342">GTP-binding</keyword>
<evidence type="ECO:0000313" key="10">
    <source>
        <dbReference type="EMBL" id="KUK18260.1"/>
    </source>
</evidence>
<dbReference type="PATRIC" id="fig|172049.5.peg.1169"/>
<protein>
    <recommendedName>
        <fullName evidence="8">Probable molybdenum cofactor guanylyltransferase</fullName>
        <shortName evidence="8">MoCo guanylyltransferase</shortName>
        <ecNumber evidence="8">2.7.7.77</ecNumber>
    </recommendedName>
    <alternativeName>
        <fullName evidence="8">GTP:molybdopterin guanylyltransferase</fullName>
    </alternativeName>
    <alternativeName>
        <fullName evidence="8">Mo-MPT guanylyltransferase</fullName>
    </alternativeName>
    <alternativeName>
        <fullName evidence="8">Molybdopterin guanylyltransferase</fullName>
    </alternativeName>
    <alternativeName>
        <fullName evidence="8">Molybdopterin-guanine dinucleotide synthase</fullName>
        <shortName evidence="8">MGD synthase</shortName>
    </alternativeName>
</protein>
<dbReference type="SMR" id="A0A101EMY5"/>
<keyword evidence="5 8" id="KW-0460">Magnesium</keyword>
<dbReference type="HAMAP" id="MF_00316">
    <property type="entry name" value="MobA"/>
    <property type="match status" value="1"/>
</dbReference>
<comment type="caution">
    <text evidence="8">Lacks conserved residue(s) required for the propagation of feature annotation.</text>
</comment>
<keyword evidence="3 8" id="KW-0479">Metal-binding</keyword>
<comment type="cofactor">
    <cofactor evidence="8">
        <name>Mg(2+)</name>
        <dbReference type="ChEBI" id="CHEBI:18420"/>
    </cofactor>
</comment>
<gene>
    <name evidence="8" type="primary">mobA</name>
    <name evidence="10" type="ORF">XD54_0508</name>
</gene>
<keyword evidence="7 8" id="KW-0501">Molybdenum cofactor biosynthesis</keyword>
<evidence type="ECO:0000313" key="11">
    <source>
        <dbReference type="Proteomes" id="UP000053911"/>
    </source>
</evidence>
<evidence type="ECO:0000256" key="6">
    <source>
        <dbReference type="ARBA" id="ARBA00023134"/>
    </source>
</evidence>
<name>A0A101EMY5_9EURY</name>
<dbReference type="Proteomes" id="UP000053911">
    <property type="component" value="Unassembled WGS sequence"/>
</dbReference>
<dbReference type="GO" id="GO:0005737">
    <property type="term" value="C:cytoplasm"/>
    <property type="evidence" value="ECO:0007669"/>
    <property type="project" value="UniProtKB-SubCell"/>
</dbReference>
<evidence type="ECO:0000259" key="9">
    <source>
        <dbReference type="Pfam" id="PF12804"/>
    </source>
</evidence>
<keyword evidence="10" id="KW-0548">Nucleotidyltransferase</keyword>
<dbReference type="SUPFAM" id="SSF53448">
    <property type="entry name" value="Nucleotide-diphospho-sugar transferases"/>
    <property type="match status" value="1"/>
</dbReference>
<dbReference type="EMBL" id="LGFD01000006">
    <property type="protein sequence ID" value="KUK18260.1"/>
    <property type="molecule type" value="Genomic_DNA"/>
</dbReference>
<dbReference type="Pfam" id="PF12804">
    <property type="entry name" value="NTP_transf_3"/>
    <property type="match status" value="1"/>
</dbReference>
<feature type="binding site" evidence="8">
    <location>
        <position position="67"/>
    </location>
    <ligand>
        <name>GTP</name>
        <dbReference type="ChEBI" id="CHEBI:37565"/>
    </ligand>
</feature>
<dbReference type="GO" id="GO:0005525">
    <property type="term" value="F:GTP binding"/>
    <property type="evidence" value="ECO:0007669"/>
    <property type="project" value="UniProtKB-UniRule"/>
</dbReference>
<dbReference type="PANTHER" id="PTHR19136:SF81">
    <property type="entry name" value="MOLYBDENUM COFACTOR GUANYLYLTRANSFERASE"/>
    <property type="match status" value="1"/>
</dbReference>
<keyword evidence="4 8" id="KW-0547">Nucleotide-binding</keyword>
<dbReference type="GO" id="GO:0046872">
    <property type="term" value="F:metal ion binding"/>
    <property type="evidence" value="ECO:0007669"/>
    <property type="project" value="UniProtKB-KW"/>
</dbReference>
<dbReference type="EC" id="2.7.7.77" evidence="8"/>
<feature type="binding site" evidence="8">
    <location>
        <position position="18"/>
    </location>
    <ligand>
        <name>GTP</name>
        <dbReference type="ChEBI" id="CHEBI:37565"/>
    </ligand>
</feature>
<evidence type="ECO:0000256" key="1">
    <source>
        <dbReference type="ARBA" id="ARBA00022490"/>
    </source>
</evidence>
<evidence type="ECO:0000256" key="4">
    <source>
        <dbReference type="ARBA" id="ARBA00022741"/>
    </source>
</evidence>
<feature type="binding site" evidence="8">
    <location>
        <position position="93"/>
    </location>
    <ligand>
        <name>GTP</name>
        <dbReference type="ChEBI" id="CHEBI:37565"/>
    </ligand>
</feature>
<dbReference type="AlphaFoldDB" id="A0A101EMY5"/>
<feature type="domain" description="MobA-like NTP transferase" evidence="9">
    <location>
        <begin position="3"/>
        <end position="147"/>
    </location>
</feature>
<evidence type="ECO:0000256" key="2">
    <source>
        <dbReference type="ARBA" id="ARBA00022679"/>
    </source>
</evidence>
<dbReference type="GO" id="GO:0061603">
    <property type="term" value="F:molybdenum cofactor guanylyltransferase activity"/>
    <property type="evidence" value="ECO:0007669"/>
    <property type="project" value="UniProtKB-EC"/>
</dbReference>
<sequence length="195" mass="21867">MIGVVLAGGKSSRFGGEKLLYKINGKPLILHTIERVLNAKKIEEIVIVTSKEKMKSFEKLGFSVVVDKLKIGPIGGVYTAISHFADVFVVAGDMPLINPKFVDWIVEKFHESNTLVCVPKWKNGYLEPLHAAYSQDFLEMIKRQIEKGEYMLGKAIRASSPCYIKIESLPLEWQESLFNINAKSDLKKIKGALQV</sequence>
<keyword evidence="1 8" id="KW-0963">Cytoplasm</keyword>
<evidence type="ECO:0000256" key="5">
    <source>
        <dbReference type="ARBA" id="ARBA00022842"/>
    </source>
</evidence>